<dbReference type="OrthoDB" id="8595425at2"/>
<comment type="caution">
    <text evidence="2">The sequence shown here is derived from an EMBL/GenBank/DDBJ whole genome shotgun (WGS) entry which is preliminary data.</text>
</comment>
<evidence type="ECO:0000313" key="2">
    <source>
        <dbReference type="EMBL" id="THF74137.1"/>
    </source>
</evidence>
<evidence type="ECO:0000313" key="3">
    <source>
        <dbReference type="Proteomes" id="UP000310636"/>
    </source>
</evidence>
<sequence length="121" mass="13444">MQMRVDRRGSSAVAVIDSEAVLIADVQDALDLMATVRYNEGCDKLLIRKMNVAESFFDLSTRLAGEVLQKYVNYHVKLAIVGNYDGYSSKSLKDFIYECNKGSQVFFLPSEEAALEALHGA</sequence>
<protein>
    <submittedName>
        <fullName evidence="2">DUF4180 domain-containing protein</fullName>
    </submittedName>
</protein>
<dbReference type="RefSeq" id="WP_136372811.1">
    <property type="nucleotide sequence ID" value="NZ_SSOB01000044.1"/>
</dbReference>
<dbReference type="EMBL" id="SSOB01000044">
    <property type="protein sequence ID" value="THF74137.1"/>
    <property type="molecule type" value="Genomic_DNA"/>
</dbReference>
<reference evidence="2 3" key="1">
    <citation type="submission" date="2019-04" db="EMBL/GenBank/DDBJ databases">
        <title>Cohnella sp. nov. isolated from preserved vegetables.</title>
        <authorList>
            <person name="Lin S.-Y."/>
            <person name="Hung M.-H."/>
            <person name="Young C.-C."/>
        </authorList>
    </citation>
    <scope>NUCLEOTIDE SEQUENCE [LARGE SCALE GENOMIC DNA]</scope>
    <source>
        <strain evidence="2 3">CC-MHH1044</strain>
    </source>
</reference>
<dbReference type="AlphaFoldDB" id="A0A4S4BHT2"/>
<dbReference type="InterPro" id="IPR025438">
    <property type="entry name" value="DUF4180"/>
</dbReference>
<proteinExistence type="predicted"/>
<accession>A0A4S4BHT2</accession>
<feature type="domain" description="DUF4180" evidence="1">
    <location>
        <begin position="11"/>
        <end position="118"/>
    </location>
</feature>
<dbReference type="Pfam" id="PF13788">
    <property type="entry name" value="DUF4180"/>
    <property type="match status" value="1"/>
</dbReference>
<evidence type="ECO:0000259" key="1">
    <source>
        <dbReference type="Pfam" id="PF13788"/>
    </source>
</evidence>
<dbReference type="Proteomes" id="UP000310636">
    <property type="component" value="Unassembled WGS sequence"/>
</dbReference>
<name>A0A4S4BHT2_9BACL</name>
<keyword evidence="3" id="KW-1185">Reference proteome</keyword>
<organism evidence="2 3">
    <name type="scientific">Cohnella fermenti</name>
    <dbReference type="NCBI Taxonomy" id="2565925"/>
    <lineage>
        <taxon>Bacteria</taxon>
        <taxon>Bacillati</taxon>
        <taxon>Bacillota</taxon>
        <taxon>Bacilli</taxon>
        <taxon>Bacillales</taxon>
        <taxon>Paenibacillaceae</taxon>
        <taxon>Cohnella</taxon>
    </lineage>
</organism>
<gene>
    <name evidence="2" type="ORF">E6C55_26280</name>
</gene>